<dbReference type="Gene3D" id="1.10.8.60">
    <property type="match status" value="1"/>
</dbReference>
<evidence type="ECO:0000256" key="3">
    <source>
        <dbReference type="ARBA" id="ARBA00022741"/>
    </source>
</evidence>
<dbReference type="GO" id="GO:0003682">
    <property type="term" value="F:chromatin binding"/>
    <property type="evidence" value="ECO:0007669"/>
    <property type="project" value="TreeGrafter"/>
</dbReference>
<dbReference type="InterPro" id="IPR027417">
    <property type="entry name" value="P-loop_NTPase"/>
</dbReference>
<proteinExistence type="inferred from homology"/>
<keyword evidence="6" id="KW-0539">Nucleus</keyword>
<dbReference type="GO" id="GO:0005634">
    <property type="term" value="C:nucleus"/>
    <property type="evidence" value="ECO:0007669"/>
    <property type="project" value="UniProtKB-SubCell"/>
</dbReference>
<dbReference type="GO" id="GO:0003689">
    <property type="term" value="F:DNA clamp loader activity"/>
    <property type="evidence" value="ECO:0007669"/>
    <property type="project" value="TreeGrafter"/>
</dbReference>
<protein>
    <submittedName>
        <fullName evidence="8">Adenine nucleotide alpha hydrolases-like superfamily protein</fullName>
    </submittedName>
</protein>
<comment type="similarity">
    <text evidence="2">Belongs to the rad17/RAD24 family.</text>
</comment>
<dbReference type="Proteomes" id="UP000436088">
    <property type="component" value="Unassembled WGS sequence"/>
</dbReference>
<dbReference type="SUPFAM" id="SSF52540">
    <property type="entry name" value="P-loop containing nucleoside triphosphate hydrolases"/>
    <property type="match status" value="1"/>
</dbReference>
<evidence type="ECO:0000256" key="5">
    <source>
        <dbReference type="ARBA" id="ARBA00022840"/>
    </source>
</evidence>
<dbReference type="PANTHER" id="PTHR12172">
    <property type="entry name" value="CELL CYCLE CHECKPOINT PROTEIN RAD17"/>
    <property type="match status" value="1"/>
</dbReference>
<organism evidence="8 9">
    <name type="scientific">Hibiscus syriacus</name>
    <name type="common">Rose of Sharon</name>
    <dbReference type="NCBI Taxonomy" id="106335"/>
    <lineage>
        <taxon>Eukaryota</taxon>
        <taxon>Viridiplantae</taxon>
        <taxon>Streptophyta</taxon>
        <taxon>Embryophyta</taxon>
        <taxon>Tracheophyta</taxon>
        <taxon>Spermatophyta</taxon>
        <taxon>Magnoliopsida</taxon>
        <taxon>eudicotyledons</taxon>
        <taxon>Gunneridae</taxon>
        <taxon>Pentapetalae</taxon>
        <taxon>rosids</taxon>
        <taxon>malvids</taxon>
        <taxon>Malvales</taxon>
        <taxon>Malvaceae</taxon>
        <taxon>Malvoideae</taxon>
        <taxon>Hibiscus</taxon>
    </lineage>
</organism>
<dbReference type="InterPro" id="IPR004582">
    <property type="entry name" value="Checkpoint_prot_Rad17_Rad24"/>
</dbReference>
<dbReference type="AlphaFoldDB" id="A0A6A3CP46"/>
<reference evidence="8" key="1">
    <citation type="submission" date="2019-09" db="EMBL/GenBank/DDBJ databases">
        <title>Draft genome information of white flower Hibiscus syriacus.</title>
        <authorList>
            <person name="Kim Y.-M."/>
        </authorList>
    </citation>
    <scope>NUCLEOTIDE SEQUENCE [LARGE SCALE GENOMIC DNA]</scope>
    <source>
        <strain evidence="8">YM2019G1</strain>
    </source>
</reference>
<dbReference type="GO" id="GO:0005524">
    <property type="term" value="F:ATP binding"/>
    <property type="evidence" value="ECO:0007669"/>
    <property type="project" value="UniProtKB-KW"/>
</dbReference>
<keyword evidence="9" id="KW-1185">Reference proteome</keyword>
<evidence type="ECO:0000256" key="7">
    <source>
        <dbReference type="ARBA" id="ARBA00023306"/>
    </source>
</evidence>
<accession>A0A6A3CP46</accession>
<gene>
    <name evidence="8" type="ORF">F3Y22_tig00002840pilonHSYRG00797</name>
</gene>
<evidence type="ECO:0000256" key="4">
    <source>
        <dbReference type="ARBA" id="ARBA00022763"/>
    </source>
</evidence>
<keyword evidence="3" id="KW-0547">Nucleotide-binding</keyword>
<dbReference type="GO" id="GO:0033314">
    <property type="term" value="P:mitotic DNA replication checkpoint signaling"/>
    <property type="evidence" value="ECO:0007669"/>
    <property type="project" value="TreeGrafter"/>
</dbReference>
<evidence type="ECO:0000313" key="9">
    <source>
        <dbReference type="Proteomes" id="UP000436088"/>
    </source>
</evidence>
<dbReference type="GO" id="GO:0016787">
    <property type="term" value="F:hydrolase activity"/>
    <property type="evidence" value="ECO:0007669"/>
    <property type="project" value="UniProtKB-KW"/>
</dbReference>
<evidence type="ECO:0000313" key="8">
    <source>
        <dbReference type="EMBL" id="KAE8731245.1"/>
    </source>
</evidence>
<comment type="caution">
    <text evidence="8">The sequence shown here is derived from an EMBL/GenBank/DDBJ whole genome shotgun (WGS) entry which is preliminary data.</text>
</comment>
<comment type="subcellular location">
    <subcellularLocation>
        <location evidence="1">Nucleus</location>
    </subcellularLocation>
</comment>
<dbReference type="PANTHER" id="PTHR12172:SF1">
    <property type="entry name" value="P-LOOP CONTAINING NUCLEOSIDE TRIPHOSPHATE HYDROLASES SUPERFAMILY PROTEIN"/>
    <property type="match status" value="1"/>
</dbReference>
<name>A0A6A3CP46_HIBSY</name>
<dbReference type="EMBL" id="VEPZ02000196">
    <property type="protein sequence ID" value="KAE8731245.1"/>
    <property type="molecule type" value="Genomic_DNA"/>
</dbReference>
<keyword evidence="4" id="KW-0227">DNA damage</keyword>
<evidence type="ECO:0000256" key="6">
    <source>
        <dbReference type="ARBA" id="ARBA00023242"/>
    </source>
</evidence>
<evidence type="ECO:0000256" key="1">
    <source>
        <dbReference type="ARBA" id="ARBA00004123"/>
    </source>
</evidence>
<keyword evidence="5" id="KW-0067">ATP-binding</keyword>
<keyword evidence="7" id="KW-0131">Cell cycle</keyword>
<dbReference type="Gene3D" id="3.40.50.300">
    <property type="entry name" value="P-loop containing nucleotide triphosphate hydrolases"/>
    <property type="match status" value="1"/>
</dbReference>
<dbReference type="GO" id="GO:0000077">
    <property type="term" value="P:DNA damage checkpoint signaling"/>
    <property type="evidence" value="ECO:0007669"/>
    <property type="project" value="TreeGrafter"/>
</dbReference>
<sequence length="877" mass="97127">MEGRRKPFLNLHPFRVPCLVLVCKRRVSYKRVNLNDNVRSGKSAAIQACAKEQGFKVLESNASDCRNGAVVKQKFGEALESCCLTGSVESQVDSLSKHVKKSAEILSNGDAVQEVENAVIELIPASDKDGASVALGVPEKHVFNESETGFGQAKLILFEDVDINFPEDRGFVAAIQHIAEKAKGPVILTSNSKNLILPDNLGRLELCFTMPSPEELLHHLYMVCEAEKASIQSHLLKQLIKCCQNDIRKSIMNLQFWCQGKKHQKGERCVAPSAAGLIDLPLVPYFVRKCLHSSFSCVSLNKKSNERERDRKLQKTYGLQPFDIEACHSVLPTMIPWDLPSQLSEFIEKEITKTVSIIEDESTLMEVIEEELESDMSNGLEMLDKEIDSINPFCAVHDFYNSSGTPISFARRVPKHKPNVVMSSDSEDEQFNIQPSLVPEKNVSCELFVKEDLGLLSPHPNIQNSTSPSRDKLLCSETEKCEESGFHFSETSNDLEMGACKSMDVSYVPESSFVPETEISNGMELSSRTVSYANFSEATEVSVSCELSEDLMPVEVNDSCKFIQKSGKSSDGTFSITAEASHEEVENSQNDYDDAPSNGHAVMDECSRMNFTKKSFSMGKLRNLVTADSVQESWKKLRDSHADMKKYVELEPRDTNEILKLTSRMSDLISQADILLSKCQIQDTFQLGTIPSEDSNAFSWCDEQLQMVDTVSQHGFCLYAKNIDSIGSNIGFEHRVDLSQEILASSASAMAFGRLRGHDARASCASVDGKGLEMSPSKCELAVKREVKSCLFDIIRSIVPSRLHLALKGVACHEYISSLGGISRSEASRLPVGTGLTKRRRARGARHYLSTGALTLSPEDISLLGQYNFNGRLSSNS</sequence>
<evidence type="ECO:0000256" key="2">
    <source>
        <dbReference type="ARBA" id="ARBA00006168"/>
    </source>
</evidence>
<dbReference type="GO" id="GO:0006281">
    <property type="term" value="P:DNA repair"/>
    <property type="evidence" value="ECO:0007669"/>
    <property type="project" value="InterPro"/>
</dbReference>